<proteinExistence type="predicted"/>
<dbReference type="GeneID" id="108673558"/>
<feature type="chain" id="PRO_5034843499" evidence="4">
    <location>
        <begin position="25"/>
        <end position="937"/>
    </location>
</feature>
<dbReference type="PANTHER" id="PTHR10380">
    <property type="entry name" value="CUTICLE PROTEIN"/>
    <property type="match status" value="1"/>
</dbReference>
<feature type="signal peptide" evidence="4">
    <location>
        <begin position="1"/>
        <end position="24"/>
    </location>
</feature>
<feature type="compositionally biased region" description="Polar residues" evidence="3">
    <location>
        <begin position="237"/>
        <end position="253"/>
    </location>
</feature>
<evidence type="ECO:0000256" key="1">
    <source>
        <dbReference type="ARBA" id="ARBA00022460"/>
    </source>
</evidence>
<feature type="compositionally biased region" description="Low complexity" evidence="3">
    <location>
        <begin position="196"/>
        <end position="236"/>
    </location>
</feature>
<name>A0A8B7NT56_HYAAZ</name>
<gene>
    <name evidence="6" type="primary">LOC108673558</name>
</gene>
<keyword evidence="6" id="KW-0808">Transferase</keyword>
<dbReference type="Pfam" id="PF00379">
    <property type="entry name" value="Chitin_bind_4"/>
    <property type="match status" value="1"/>
</dbReference>
<dbReference type="KEGG" id="hazt:108673558"/>
<keyword evidence="1 2" id="KW-0193">Cuticle</keyword>
<keyword evidence="5" id="KW-1185">Reference proteome</keyword>
<dbReference type="OrthoDB" id="6355682at2759"/>
<keyword evidence="6" id="KW-0418">Kinase</keyword>
<dbReference type="AlphaFoldDB" id="A0A8B7NT56"/>
<protein>
    <submittedName>
        <fullName evidence="6">Probable cyclin-dependent serine/threonine-protein kinase DDB_G0292550 isoform X1</fullName>
    </submittedName>
</protein>
<dbReference type="GO" id="GO:0016301">
    <property type="term" value="F:kinase activity"/>
    <property type="evidence" value="ECO:0007669"/>
    <property type="project" value="UniProtKB-KW"/>
</dbReference>
<dbReference type="GO" id="GO:0062129">
    <property type="term" value="C:chitin-based extracellular matrix"/>
    <property type="evidence" value="ECO:0007669"/>
    <property type="project" value="TreeGrafter"/>
</dbReference>
<dbReference type="InterPro" id="IPR000618">
    <property type="entry name" value="Insect_cuticle"/>
</dbReference>
<evidence type="ECO:0000256" key="4">
    <source>
        <dbReference type="SAM" id="SignalP"/>
    </source>
</evidence>
<dbReference type="PROSITE" id="PS00233">
    <property type="entry name" value="CHIT_BIND_RR_1"/>
    <property type="match status" value="1"/>
</dbReference>
<dbReference type="PRINTS" id="PR00947">
    <property type="entry name" value="CUTICLE"/>
</dbReference>
<feature type="region of interest" description="Disordered" evidence="3">
    <location>
        <begin position="33"/>
        <end position="93"/>
    </location>
</feature>
<dbReference type="Proteomes" id="UP000694843">
    <property type="component" value="Unplaced"/>
</dbReference>
<dbReference type="InterPro" id="IPR050468">
    <property type="entry name" value="Cuticle_Struct_Prot"/>
</dbReference>
<accession>A0A8B7NT56</accession>
<evidence type="ECO:0000313" key="5">
    <source>
        <dbReference type="Proteomes" id="UP000694843"/>
    </source>
</evidence>
<evidence type="ECO:0000256" key="2">
    <source>
        <dbReference type="PROSITE-ProRule" id="PRU00497"/>
    </source>
</evidence>
<organism evidence="5 6">
    <name type="scientific">Hyalella azteca</name>
    <name type="common">Amphipod</name>
    <dbReference type="NCBI Taxonomy" id="294128"/>
    <lineage>
        <taxon>Eukaryota</taxon>
        <taxon>Metazoa</taxon>
        <taxon>Ecdysozoa</taxon>
        <taxon>Arthropoda</taxon>
        <taxon>Crustacea</taxon>
        <taxon>Multicrustacea</taxon>
        <taxon>Malacostraca</taxon>
        <taxon>Eumalacostraca</taxon>
        <taxon>Peracarida</taxon>
        <taxon>Amphipoda</taxon>
        <taxon>Senticaudata</taxon>
        <taxon>Talitrida</taxon>
        <taxon>Talitroidea</taxon>
        <taxon>Hyalellidae</taxon>
        <taxon>Hyalella</taxon>
    </lineage>
</organism>
<dbReference type="GO" id="GO:0008010">
    <property type="term" value="F:structural constituent of chitin-based larval cuticle"/>
    <property type="evidence" value="ECO:0007669"/>
    <property type="project" value="TreeGrafter"/>
</dbReference>
<dbReference type="RefSeq" id="XP_018016895.1">
    <property type="nucleotide sequence ID" value="XM_018161406.2"/>
</dbReference>
<dbReference type="InterPro" id="IPR031311">
    <property type="entry name" value="CHIT_BIND_RR_consensus"/>
</dbReference>
<feature type="region of interest" description="Disordered" evidence="3">
    <location>
        <begin position="180"/>
        <end position="265"/>
    </location>
</feature>
<sequence>MGKMMYWLVLCTVTIVQLGSPVRADREMNQDSLLANHKDSRDDISIEDESTANTRPRTGRQLSQFRNQDQFGGSAGSLNQFGSTRTSDFNQGGTVGTAGTLGFSDQFGLSDQFGRRNNVGFTSQLGSSNNLGTTDQFVSTSQLLRNNLGLTSQPGSVNQLGALGRNGQFDSTNQFGLNQLRSSNQLGSPNQLRSANQHGSSSQLGSSSQRGSSSQLGSSNLLGSPSQLGSSNQLGSTNRFGSSNQLGSTNRLGSSDPFGTRNRFDTDEIFDGQIGRTPFSDNSLQNQQFGSRFGNGLGTSQLRNGLVNTQFNNADGFGSGFETNQFLNNNPGLGLRSGNRLLGSPSNFGSQVPTPEGLSRTLLYDASNDGLGQYDYQFATDNGITQQQASRLIGPNSRAVTGSYSYTSPEGIPVSVRYVADENGFQVESPNLPVMPEHSRLQVLAAQRARSLGLIDRDGNPTGLQSTNFGNLGVNNRNFVSTSRIGDFGNTSGLRTGLQNTGFGNNGIQNLYNPNRLGSGNLFGTSLFSGLFPGGLNSGLLGFGTFNPDDISRQNFLSQSLRSGTSGLDFNTNSFNSLGANVLDTNIRPFNLLGTNGLNNFNNFPLNSFGTNGFNTNNLPIPPFGTNAFNNNNNFPIPPFGNNGFNFNNVPANSFGINGFIPNNNPFNSIGINGIAPNNLPSNSIGINGLTPNNLPFNSIGINGIASNNLPINSIGINGLTPNNLPLNSFGINGIAPNNLPLNSIGINGIATNNLPLNSFGINGFTPNNFPFNSVGINSFGQSQFPTNTLGTNPSIFTGTNLGGRPISPNSLLNSPRFLRSGLSRFLNNGLVDNDQLELRYRDANALANLGGGLLFDDNRNDVELFPRFERLTANTGSVFGNPFLQQQTGSNFGFRSRNPRRLDLTNVVNSRPVDIALASDRKSGISGNAASYSYRS</sequence>
<dbReference type="PROSITE" id="PS51155">
    <property type="entry name" value="CHIT_BIND_RR_2"/>
    <property type="match status" value="1"/>
</dbReference>
<feature type="compositionally biased region" description="Polar residues" evidence="3">
    <location>
        <begin position="180"/>
        <end position="195"/>
    </location>
</feature>
<keyword evidence="4" id="KW-0732">Signal</keyword>
<reference evidence="6" key="1">
    <citation type="submission" date="2025-08" db="UniProtKB">
        <authorList>
            <consortium name="RefSeq"/>
        </authorList>
    </citation>
    <scope>IDENTIFICATION</scope>
    <source>
        <tissue evidence="6">Whole organism</tissue>
    </source>
</reference>
<evidence type="ECO:0000313" key="6">
    <source>
        <dbReference type="RefSeq" id="XP_018016895.1"/>
    </source>
</evidence>
<feature type="compositionally biased region" description="Polar residues" evidence="3">
    <location>
        <begin position="51"/>
        <end position="92"/>
    </location>
</feature>
<evidence type="ECO:0000256" key="3">
    <source>
        <dbReference type="SAM" id="MobiDB-lite"/>
    </source>
</evidence>
<dbReference type="PANTHER" id="PTHR10380:SF173">
    <property type="entry name" value="CUTICULAR PROTEIN 47EF, ISOFORM C-RELATED"/>
    <property type="match status" value="1"/>
</dbReference>